<keyword evidence="2" id="KW-1185">Reference proteome</keyword>
<organism evidence="1 2">
    <name type="scientific">Irregularibacter muris</name>
    <dbReference type="NCBI Taxonomy" id="1796619"/>
    <lineage>
        <taxon>Bacteria</taxon>
        <taxon>Bacillati</taxon>
        <taxon>Bacillota</taxon>
        <taxon>Clostridia</taxon>
        <taxon>Eubacteriales</taxon>
        <taxon>Eubacteriaceae</taxon>
        <taxon>Irregularibacter</taxon>
    </lineage>
</organism>
<accession>A0AAE3HDE2</accession>
<gene>
    <name evidence="1" type="ORF">NSA47_03155</name>
</gene>
<dbReference type="NCBIfam" id="NF045650">
    <property type="entry name" value="CD1247_Nterm"/>
    <property type="match status" value="1"/>
</dbReference>
<dbReference type="InterPro" id="IPR054688">
    <property type="entry name" value="CD1247_N"/>
</dbReference>
<comment type="caution">
    <text evidence="1">The sequence shown here is derived from an EMBL/GenBank/DDBJ whole genome shotgun (WGS) entry which is preliminary data.</text>
</comment>
<name>A0AAE3HDE2_9FIRM</name>
<reference evidence="1" key="1">
    <citation type="submission" date="2022-07" db="EMBL/GenBank/DDBJ databases">
        <title>Enhanced cultured diversity of the mouse gut microbiota enables custom-made synthetic communities.</title>
        <authorList>
            <person name="Afrizal A."/>
        </authorList>
    </citation>
    <scope>NUCLEOTIDE SEQUENCE</scope>
    <source>
        <strain evidence="1">DSM 28593</strain>
    </source>
</reference>
<dbReference type="RefSeq" id="WP_257529451.1">
    <property type="nucleotide sequence ID" value="NZ_JANKAS010000002.1"/>
</dbReference>
<evidence type="ECO:0008006" key="3">
    <source>
        <dbReference type="Google" id="ProtNLM"/>
    </source>
</evidence>
<dbReference type="EMBL" id="JANKAS010000002">
    <property type="protein sequence ID" value="MCR1897986.1"/>
    <property type="molecule type" value="Genomic_DNA"/>
</dbReference>
<dbReference type="AlphaFoldDB" id="A0AAE3HDE2"/>
<proteinExistence type="predicted"/>
<evidence type="ECO:0000313" key="2">
    <source>
        <dbReference type="Proteomes" id="UP001205748"/>
    </source>
</evidence>
<dbReference type="Proteomes" id="UP001205748">
    <property type="component" value="Unassembled WGS sequence"/>
</dbReference>
<evidence type="ECO:0000313" key="1">
    <source>
        <dbReference type="EMBL" id="MCR1897986.1"/>
    </source>
</evidence>
<sequence length="133" mass="15170">MDYINEKVAYLRGLAEGLGLNESTNEGKVILHMVDILDDISDVLEGLTEAQNDLEDYMEVIDEDLAEIEEDFYDLDDEDEIDFCQVECPECGEIVFVDMDMLDEENAITCPNCQEEMEVDLTSCEDDDCECKK</sequence>
<protein>
    <recommendedName>
        <fullName evidence="3">Zinc ribbon domain-containing protein</fullName>
    </recommendedName>
</protein>